<evidence type="ECO:0000313" key="7">
    <source>
        <dbReference type="EMBL" id="CAE2312917.1"/>
    </source>
</evidence>
<evidence type="ECO:0000256" key="6">
    <source>
        <dbReference type="SAM" id="SignalP"/>
    </source>
</evidence>
<organism evidence="7">
    <name type="scientific">Guillardia theta</name>
    <name type="common">Cryptophyte</name>
    <name type="synonym">Cryptomonas phi</name>
    <dbReference type="NCBI Taxonomy" id="55529"/>
    <lineage>
        <taxon>Eukaryota</taxon>
        <taxon>Cryptophyceae</taxon>
        <taxon>Pyrenomonadales</taxon>
        <taxon>Geminigeraceae</taxon>
        <taxon>Guillardia</taxon>
    </lineage>
</organism>
<dbReference type="GO" id="GO:0009969">
    <property type="term" value="P:xyloglucan biosynthetic process"/>
    <property type="evidence" value="ECO:0007669"/>
    <property type="project" value="TreeGrafter"/>
</dbReference>
<dbReference type="GO" id="GO:0071555">
    <property type="term" value="P:cell wall organization"/>
    <property type="evidence" value="ECO:0007669"/>
    <property type="project" value="UniProtKB-KW"/>
</dbReference>
<sequence length="447" mass="51178">MRRPLPPPPRMPTSLELLLLLLLAWTSVGEAMESCRAEDGRKEVEEGPGEAISERARAALSSYEKLHARILDPREKKIKRKFLVLQPLLGMGNSQIEEATALLLAMQTRRALVIDLFDRSVGDGGPSWYAPYLETYNRSHMDMDKERLATFLQNNSETSLLPEFREHLYAQFNELVACKRWDRALTGKTVASRGRFLGYLPAYHNQHHGKWLRQTFGAFFFHFALNFLHRPSKEVKLKVQGIRSKYLLHSNCSIGIHIRWGKPSDHYHYVDHNRPEESLKKYLDCSLQLCPNKNTTVYLLATDSHWVRKEFRKLVPDQVRVWSSKHSVKPDNRHHVHALTEQIALGECDHIITTRLSTFSFSIHARANKRPWVVAKDSPSCKRLSHSQDGLFADPPIHDKWPWQKSYFKGLSCFTHFNNSLLSAMNGYNGGGGSSSQACLISPLCPV</sequence>
<name>A0A7S4L2D0_GUITH</name>
<evidence type="ECO:0000256" key="1">
    <source>
        <dbReference type="ARBA" id="ARBA00010481"/>
    </source>
</evidence>
<dbReference type="GO" id="GO:0016020">
    <property type="term" value="C:membrane"/>
    <property type="evidence" value="ECO:0007669"/>
    <property type="project" value="InterPro"/>
</dbReference>
<gene>
    <name evidence="7" type="ORF">GTHE00462_LOCUS22464</name>
</gene>
<evidence type="ECO:0000256" key="3">
    <source>
        <dbReference type="ARBA" id="ARBA00022679"/>
    </source>
</evidence>
<comment type="similarity">
    <text evidence="1">Belongs to the glycosyltransferase 37 family.</text>
</comment>
<dbReference type="GO" id="GO:0042546">
    <property type="term" value="P:cell wall biogenesis"/>
    <property type="evidence" value="ECO:0007669"/>
    <property type="project" value="InterPro"/>
</dbReference>
<accession>A0A7S4L2D0</accession>
<keyword evidence="5" id="KW-0961">Cell wall biogenesis/degradation</keyword>
<dbReference type="PANTHER" id="PTHR31889">
    <property type="entry name" value="FUCOSYLTRANSFERASE 2-RELATED"/>
    <property type="match status" value="1"/>
</dbReference>
<keyword evidence="4" id="KW-0325">Glycoprotein</keyword>
<feature type="signal peptide" evidence="6">
    <location>
        <begin position="1"/>
        <end position="31"/>
    </location>
</feature>
<dbReference type="InterPro" id="IPR004938">
    <property type="entry name" value="XG_FTase"/>
</dbReference>
<reference evidence="7" key="1">
    <citation type="submission" date="2021-01" db="EMBL/GenBank/DDBJ databases">
        <authorList>
            <person name="Corre E."/>
            <person name="Pelletier E."/>
            <person name="Niang G."/>
            <person name="Scheremetjew M."/>
            <person name="Finn R."/>
            <person name="Kale V."/>
            <person name="Holt S."/>
            <person name="Cochrane G."/>
            <person name="Meng A."/>
            <person name="Brown T."/>
            <person name="Cohen L."/>
        </authorList>
    </citation>
    <scope>NUCLEOTIDE SEQUENCE</scope>
    <source>
        <strain evidence="7">CCMP 2712</strain>
    </source>
</reference>
<evidence type="ECO:0000256" key="4">
    <source>
        <dbReference type="ARBA" id="ARBA00023180"/>
    </source>
</evidence>
<dbReference type="PANTHER" id="PTHR31889:SF2">
    <property type="entry name" value="FUCOSYLTRANSFERASE 3"/>
    <property type="match status" value="1"/>
</dbReference>
<feature type="chain" id="PRO_5031444141" evidence="6">
    <location>
        <begin position="32"/>
        <end position="447"/>
    </location>
</feature>
<dbReference type="Gene3D" id="3.40.50.11350">
    <property type="match status" value="1"/>
</dbReference>
<dbReference type="GO" id="GO:0008107">
    <property type="term" value="F:galactoside 2-alpha-L-fucosyltransferase activity"/>
    <property type="evidence" value="ECO:0007669"/>
    <property type="project" value="InterPro"/>
</dbReference>
<evidence type="ECO:0000256" key="2">
    <source>
        <dbReference type="ARBA" id="ARBA00022676"/>
    </source>
</evidence>
<keyword evidence="3" id="KW-0808">Transferase</keyword>
<keyword evidence="6" id="KW-0732">Signal</keyword>
<dbReference type="AlphaFoldDB" id="A0A7S4L2D0"/>
<evidence type="ECO:0000256" key="5">
    <source>
        <dbReference type="ARBA" id="ARBA00023316"/>
    </source>
</evidence>
<keyword evidence="2" id="KW-0328">Glycosyltransferase</keyword>
<dbReference type="EMBL" id="HBKN01028962">
    <property type="protein sequence ID" value="CAE2312917.1"/>
    <property type="molecule type" value="Transcribed_RNA"/>
</dbReference>
<protein>
    <submittedName>
        <fullName evidence="7">Uncharacterized protein</fullName>
    </submittedName>
</protein>
<dbReference type="GO" id="GO:0005794">
    <property type="term" value="C:Golgi apparatus"/>
    <property type="evidence" value="ECO:0007669"/>
    <property type="project" value="TreeGrafter"/>
</dbReference>
<proteinExistence type="inferred from homology"/>